<evidence type="ECO:0000313" key="6">
    <source>
        <dbReference type="EMBL" id="MBT0956172.1"/>
    </source>
</evidence>
<evidence type="ECO:0000313" key="7">
    <source>
        <dbReference type="Proteomes" id="UP001315686"/>
    </source>
</evidence>
<dbReference type="GO" id="GO:0071555">
    <property type="term" value="P:cell wall organization"/>
    <property type="evidence" value="ECO:0007669"/>
    <property type="project" value="UniProtKB-KW"/>
</dbReference>
<dbReference type="GO" id="GO:0009253">
    <property type="term" value="P:peptidoglycan catabolic process"/>
    <property type="evidence" value="ECO:0007669"/>
    <property type="project" value="InterPro"/>
</dbReference>
<name>A0AAP2G6U2_9RHOB</name>
<dbReference type="GO" id="GO:0009254">
    <property type="term" value="P:peptidoglycan turnover"/>
    <property type="evidence" value="ECO:0007669"/>
    <property type="project" value="TreeGrafter"/>
</dbReference>
<dbReference type="Pfam" id="PF01510">
    <property type="entry name" value="Amidase_2"/>
    <property type="match status" value="1"/>
</dbReference>
<evidence type="ECO:0000256" key="4">
    <source>
        <dbReference type="ARBA" id="ARBA00023316"/>
    </source>
</evidence>
<dbReference type="InterPro" id="IPR036505">
    <property type="entry name" value="Amidase/PGRP_sf"/>
</dbReference>
<keyword evidence="7" id="KW-1185">Reference proteome</keyword>
<accession>A0AAP2G6U2</accession>
<dbReference type="SUPFAM" id="SSF55846">
    <property type="entry name" value="N-acetylmuramoyl-L-alanine amidase-like"/>
    <property type="match status" value="1"/>
</dbReference>
<dbReference type="SMART" id="SM00644">
    <property type="entry name" value="Ami_2"/>
    <property type="match status" value="1"/>
</dbReference>
<reference evidence="6 7" key="1">
    <citation type="journal article" date="2021" name="Arch. Microbiol.">
        <title>Harenicola maris gen. nov., sp. nov. isolated from the Sea of Japan shallow sediments.</title>
        <authorList>
            <person name="Romanenko L.A."/>
            <person name="Kurilenko V.V."/>
            <person name="Chernysheva N.Y."/>
            <person name="Tekutyeva L.A."/>
            <person name="Velansky P.V."/>
            <person name="Svetashev V.I."/>
            <person name="Isaeva M.P."/>
        </authorList>
    </citation>
    <scope>NUCLEOTIDE SEQUENCE [LARGE SCALE GENOMIC DNA]</scope>
    <source>
        <strain evidence="6 7">KMM 3653</strain>
    </source>
</reference>
<dbReference type="CDD" id="cd06583">
    <property type="entry name" value="PGRP"/>
    <property type="match status" value="1"/>
</dbReference>
<dbReference type="Gene3D" id="3.40.80.10">
    <property type="entry name" value="Peptidoglycan recognition protein-like"/>
    <property type="match status" value="1"/>
</dbReference>
<dbReference type="InterPro" id="IPR002502">
    <property type="entry name" value="Amidase_domain"/>
</dbReference>
<evidence type="ECO:0000256" key="2">
    <source>
        <dbReference type="ARBA" id="ARBA00011901"/>
    </source>
</evidence>
<comment type="catalytic activity">
    <reaction evidence="1">
        <text>Hydrolyzes the link between N-acetylmuramoyl residues and L-amino acid residues in certain cell-wall glycopeptides.</text>
        <dbReference type="EC" id="3.5.1.28"/>
    </reaction>
</comment>
<proteinExistence type="predicted"/>
<organism evidence="6 7">
    <name type="scientific">Harenicola maris</name>
    <dbReference type="NCBI Taxonomy" id="2841044"/>
    <lineage>
        <taxon>Bacteria</taxon>
        <taxon>Pseudomonadati</taxon>
        <taxon>Pseudomonadota</taxon>
        <taxon>Alphaproteobacteria</taxon>
        <taxon>Rhodobacterales</taxon>
        <taxon>Paracoccaceae</taxon>
        <taxon>Harenicola</taxon>
    </lineage>
</organism>
<dbReference type="InterPro" id="IPR051206">
    <property type="entry name" value="NAMLAA_amidase_2"/>
</dbReference>
<dbReference type="Proteomes" id="UP001315686">
    <property type="component" value="Unassembled WGS sequence"/>
</dbReference>
<evidence type="ECO:0000256" key="1">
    <source>
        <dbReference type="ARBA" id="ARBA00001561"/>
    </source>
</evidence>
<dbReference type="PANTHER" id="PTHR30417:SF1">
    <property type="entry name" value="N-ACETYLMURAMOYL-L-ALANINE AMIDASE AMID"/>
    <property type="match status" value="1"/>
</dbReference>
<keyword evidence="4" id="KW-0961">Cell wall biogenesis/degradation</keyword>
<evidence type="ECO:0000256" key="3">
    <source>
        <dbReference type="ARBA" id="ARBA00022801"/>
    </source>
</evidence>
<protein>
    <recommendedName>
        <fullName evidence="2">N-acetylmuramoyl-L-alanine amidase</fullName>
        <ecNumber evidence="2">3.5.1.28</ecNumber>
    </recommendedName>
</protein>
<dbReference type="AlphaFoldDB" id="A0AAP2G6U2"/>
<dbReference type="EC" id="3.5.1.28" evidence="2"/>
<dbReference type="GO" id="GO:0008745">
    <property type="term" value="F:N-acetylmuramoyl-L-alanine amidase activity"/>
    <property type="evidence" value="ECO:0007669"/>
    <property type="project" value="UniProtKB-EC"/>
</dbReference>
<sequence length="208" mass="22274">MIVVHYTAMAETRAVIDWLCNAEAEVSAHYVICPEGRVWQLVDEAMRAWHAGAGRWGALEDVNSHSIGIELVNTGGTPFAEPQMAALEGLLSGLKARHGVPVERIVGHSCIAPGRKIDPGARFDWRRLALRGLAVWSDAQGAGPVDAAEMAAALATLGYTADVAPEVLLQAFRLRHRPWGRGALCAADLARARDLAARYPVDAAPLLA</sequence>
<comment type="caution">
    <text evidence="6">The sequence shown here is derived from an EMBL/GenBank/DDBJ whole genome shotgun (WGS) entry which is preliminary data.</text>
</comment>
<dbReference type="PANTHER" id="PTHR30417">
    <property type="entry name" value="N-ACETYLMURAMOYL-L-ALANINE AMIDASE AMID"/>
    <property type="match status" value="1"/>
</dbReference>
<gene>
    <name evidence="6" type="ORF">IV417_02130</name>
</gene>
<evidence type="ECO:0000259" key="5">
    <source>
        <dbReference type="SMART" id="SM00644"/>
    </source>
</evidence>
<keyword evidence="3" id="KW-0378">Hydrolase</keyword>
<dbReference type="EMBL" id="JADQAZ010000001">
    <property type="protein sequence ID" value="MBT0956172.1"/>
    <property type="molecule type" value="Genomic_DNA"/>
</dbReference>
<feature type="domain" description="N-acetylmuramoyl-L-alanine amidase" evidence="5">
    <location>
        <begin position="1"/>
        <end position="120"/>
    </location>
</feature>